<dbReference type="GO" id="GO:0090110">
    <property type="term" value="P:COPII-coated vesicle cargo loading"/>
    <property type="evidence" value="ECO:0007669"/>
    <property type="project" value="TreeGrafter"/>
</dbReference>
<dbReference type="SUPFAM" id="SSF53300">
    <property type="entry name" value="vWA-like"/>
    <property type="match status" value="1"/>
</dbReference>
<keyword evidence="2" id="KW-0653">Protein transport</keyword>
<keyword evidence="6" id="KW-1185">Reference proteome</keyword>
<accession>A0A8X7TNC1</accession>
<dbReference type="InterPro" id="IPR037364">
    <property type="entry name" value="Sec23"/>
</dbReference>
<comment type="subcellular location">
    <subcellularLocation>
        <location evidence="2">Cytoplasmic vesicle</location>
        <location evidence="2">COPII-coated vesicle membrane</location>
        <topology evidence="2">Peripheral membrane protein</topology>
        <orientation evidence="2">Cytoplasmic side</orientation>
    </subcellularLocation>
    <subcellularLocation>
        <location evidence="2">Endoplasmic reticulum membrane</location>
        <topology evidence="2">Peripheral membrane protein</topology>
        <orientation evidence="2">Cytoplasmic side</orientation>
    </subcellularLocation>
</comment>
<evidence type="ECO:0000259" key="4">
    <source>
        <dbReference type="Pfam" id="PF04811"/>
    </source>
</evidence>
<keyword evidence="2" id="KW-0862">Zinc</keyword>
<evidence type="ECO:0000259" key="3">
    <source>
        <dbReference type="Pfam" id="PF00439"/>
    </source>
</evidence>
<dbReference type="PANTHER" id="PTHR11141">
    <property type="entry name" value="PROTEIN TRANSPORT PROTEIN SEC23"/>
    <property type="match status" value="1"/>
</dbReference>
<name>A0A8X7TNC1_BRACI</name>
<evidence type="ECO:0000313" key="6">
    <source>
        <dbReference type="Proteomes" id="UP000886595"/>
    </source>
</evidence>
<organism evidence="5 6">
    <name type="scientific">Brassica carinata</name>
    <name type="common">Ethiopian mustard</name>
    <name type="synonym">Abyssinian cabbage</name>
    <dbReference type="NCBI Taxonomy" id="52824"/>
    <lineage>
        <taxon>Eukaryota</taxon>
        <taxon>Viridiplantae</taxon>
        <taxon>Streptophyta</taxon>
        <taxon>Embryophyta</taxon>
        <taxon>Tracheophyta</taxon>
        <taxon>Spermatophyta</taxon>
        <taxon>Magnoliopsida</taxon>
        <taxon>eudicotyledons</taxon>
        <taxon>Gunneridae</taxon>
        <taxon>Pentapetalae</taxon>
        <taxon>rosids</taxon>
        <taxon>malvids</taxon>
        <taxon>Brassicales</taxon>
        <taxon>Brassicaceae</taxon>
        <taxon>Brassiceae</taxon>
        <taxon>Brassica</taxon>
    </lineage>
</organism>
<dbReference type="AlphaFoldDB" id="A0A8X7TNC1"/>
<dbReference type="GO" id="GO:0005096">
    <property type="term" value="F:GTPase activator activity"/>
    <property type="evidence" value="ECO:0007669"/>
    <property type="project" value="TreeGrafter"/>
</dbReference>
<dbReference type="Pfam" id="PF04811">
    <property type="entry name" value="Sec23_trunk"/>
    <property type="match status" value="1"/>
</dbReference>
<comment type="caution">
    <text evidence="5">The sequence shown here is derived from an EMBL/GenBank/DDBJ whole genome shotgun (WGS) entry which is preliminary data.</text>
</comment>
<feature type="domain" description="Sec23/Sec24 trunk" evidence="4">
    <location>
        <begin position="26"/>
        <end position="108"/>
    </location>
</feature>
<comment type="similarity">
    <text evidence="2">Belongs to the SEC23/SEC24 family. SEC23 subfamily.</text>
</comment>
<dbReference type="GO" id="GO:0046872">
    <property type="term" value="F:metal ion binding"/>
    <property type="evidence" value="ECO:0007669"/>
    <property type="project" value="UniProtKB-KW"/>
</dbReference>
<keyword evidence="1" id="KW-0103">Bromodomain</keyword>
<dbReference type="SUPFAM" id="SSF81995">
    <property type="entry name" value="beta-sandwich domain of Sec23/24"/>
    <property type="match status" value="1"/>
</dbReference>
<dbReference type="GO" id="GO:0070971">
    <property type="term" value="C:endoplasmic reticulum exit site"/>
    <property type="evidence" value="ECO:0007669"/>
    <property type="project" value="TreeGrafter"/>
</dbReference>
<dbReference type="Gene3D" id="3.40.50.410">
    <property type="entry name" value="von Willebrand factor, type A domain"/>
    <property type="match status" value="1"/>
</dbReference>
<reference evidence="5 6" key="1">
    <citation type="submission" date="2020-02" db="EMBL/GenBank/DDBJ databases">
        <authorList>
            <person name="Ma Q."/>
            <person name="Huang Y."/>
            <person name="Song X."/>
            <person name="Pei D."/>
        </authorList>
    </citation>
    <scope>NUCLEOTIDE SEQUENCE [LARGE SCALE GENOMIC DNA]</scope>
    <source>
        <strain evidence="5">Sxm20200214</strain>
        <tissue evidence="5">Leaf</tissue>
    </source>
</reference>
<feature type="domain" description="Bromo" evidence="3">
    <location>
        <begin position="182"/>
        <end position="215"/>
    </location>
</feature>
<dbReference type="Proteomes" id="UP000886595">
    <property type="component" value="Unassembled WGS sequence"/>
</dbReference>
<evidence type="ECO:0000313" key="5">
    <source>
        <dbReference type="EMBL" id="KAG2248222.1"/>
    </source>
</evidence>
<protein>
    <recommendedName>
        <fullName evidence="2">Protein transport protein SEC23</fullName>
    </recommendedName>
</protein>
<keyword evidence="2" id="KW-0813">Transport</keyword>
<keyword evidence="2" id="KW-0479">Metal-binding</keyword>
<dbReference type="InterPro" id="IPR006896">
    <property type="entry name" value="Sec23/24_trunk_dom"/>
</dbReference>
<keyword evidence="2" id="KW-0472">Membrane</keyword>
<keyword evidence="2" id="KW-0968">Cytoplasmic vesicle</keyword>
<dbReference type="InterPro" id="IPR036465">
    <property type="entry name" value="vWFA_dom_sf"/>
</dbReference>
<keyword evidence="2" id="KW-0963">Cytoplasm</keyword>
<dbReference type="GO" id="GO:0005789">
    <property type="term" value="C:endoplasmic reticulum membrane"/>
    <property type="evidence" value="ECO:0007669"/>
    <property type="project" value="UniProtKB-SubCell"/>
</dbReference>
<comment type="function">
    <text evidence="2">Component of the coat protein complex II (COPII) which promotes the formation of transport vesicles from the endoplasmic reticulum (ER). The coat has two main functions, the physical deformation of the endoplasmic reticulum membrane into vesicles and the selection of cargo molecules.</text>
</comment>
<dbReference type="GO" id="GO:0030127">
    <property type="term" value="C:COPII vesicle coat"/>
    <property type="evidence" value="ECO:0007669"/>
    <property type="project" value="InterPro"/>
</dbReference>
<dbReference type="PANTHER" id="PTHR11141:SF23">
    <property type="entry name" value="PROTEIN TRANSPORT PROTEIN SEC23 B"/>
    <property type="match status" value="1"/>
</dbReference>
<dbReference type="Gene3D" id="1.20.920.10">
    <property type="entry name" value="Bromodomain-like"/>
    <property type="match status" value="1"/>
</dbReference>
<keyword evidence="2" id="KW-0931">ER-Golgi transport</keyword>
<sequence length="444" mass="49323">MFLKFVMEAFEQLYFKENIVSKDLIEPLRSHKDLDKGEAPFYEKAEKFYHGLANQLVNQGHVLDIFASVLDQVGVAETKATVERTGGLVVISESFGHSVFKDSFKRVFEDVNNLSKGPTVADIVIGEGNTTEWKMCGLDKISYEATTGAASVTLLLSQGSPPPSSSSSSSMRDRHVSTLALAYSTPSHFSADVRLTFSNAMTYNPPANPVYLMADSFLKSGGKLLTRTSLPEEPYYLNLLTTNCLTMTPLLNRLIINFLRDHISNAGGSGDDEIEIDINDLSHDALFQLRDLLDEFLQETQNKYSNGDELEGVKWRTRMLTLFITSNLNPASLLSGHTRMRQWGTPLLRATYTPSLIVNILCLREECAKTIEFTKADTGASMRGIGVAFYMERQAIPQGENGELEDASNEKQTCVAGKIVVEMGIVLIRMRGKYLQKSFTGLLY</sequence>
<dbReference type="OrthoDB" id="1736042at2759"/>
<gene>
    <name evidence="5" type="ORF">Bca52824_087850</name>
</gene>
<evidence type="ECO:0000256" key="1">
    <source>
        <dbReference type="ARBA" id="ARBA00023117"/>
    </source>
</evidence>
<dbReference type="InterPro" id="IPR036427">
    <property type="entry name" value="Bromodomain-like_sf"/>
</dbReference>
<dbReference type="InterPro" id="IPR001487">
    <property type="entry name" value="Bromodomain"/>
</dbReference>
<dbReference type="SUPFAM" id="SSF47370">
    <property type="entry name" value="Bromodomain"/>
    <property type="match status" value="1"/>
</dbReference>
<dbReference type="Pfam" id="PF00439">
    <property type="entry name" value="Bromodomain"/>
    <property type="match status" value="1"/>
</dbReference>
<evidence type="ECO:0000256" key="2">
    <source>
        <dbReference type="RuleBase" id="RU365030"/>
    </source>
</evidence>
<keyword evidence="2" id="KW-0256">Endoplasmic reticulum</keyword>
<dbReference type="EMBL" id="JAAMPC010000017">
    <property type="protein sequence ID" value="KAG2248222.1"/>
    <property type="molecule type" value="Genomic_DNA"/>
</dbReference>
<dbReference type="GO" id="GO:0006886">
    <property type="term" value="P:intracellular protein transport"/>
    <property type="evidence" value="ECO:0007669"/>
    <property type="project" value="InterPro"/>
</dbReference>
<proteinExistence type="inferred from homology"/>